<proteinExistence type="predicted"/>
<name>A0A5N6QQH5_9ROSI</name>
<evidence type="ECO:0000313" key="5">
    <source>
        <dbReference type="Proteomes" id="UP000327013"/>
    </source>
</evidence>
<gene>
    <name evidence="4" type="ORF">FH972_005852</name>
</gene>
<feature type="region of interest" description="Disordered" evidence="1">
    <location>
        <begin position="53"/>
        <end position="113"/>
    </location>
</feature>
<dbReference type="EMBL" id="CM017322">
    <property type="protein sequence ID" value="KAE8009415.1"/>
    <property type="molecule type" value="Genomic_DNA"/>
</dbReference>
<keyword evidence="5" id="KW-1185">Reference proteome</keyword>
<organism evidence="4 5">
    <name type="scientific">Carpinus fangiana</name>
    <dbReference type="NCBI Taxonomy" id="176857"/>
    <lineage>
        <taxon>Eukaryota</taxon>
        <taxon>Viridiplantae</taxon>
        <taxon>Streptophyta</taxon>
        <taxon>Embryophyta</taxon>
        <taxon>Tracheophyta</taxon>
        <taxon>Spermatophyta</taxon>
        <taxon>Magnoliopsida</taxon>
        <taxon>eudicotyledons</taxon>
        <taxon>Gunneridae</taxon>
        <taxon>Pentapetalae</taxon>
        <taxon>rosids</taxon>
        <taxon>fabids</taxon>
        <taxon>Fagales</taxon>
        <taxon>Betulaceae</taxon>
        <taxon>Carpinus</taxon>
    </lineage>
</organism>
<sequence>MLLSFFTLILLLFQYSNFISSATSTTNTTTVSKDQIACTMCSECENPCPVPALPPPPPPPPEVLPPPPPSPALPECPPPPTRHPCPNNCYSDSPPSSGSPWPPNSGTTEPLPLAPPNPMVPYFPYYYYTPPGTATHSNSVHLKMQPLVSSIVLFVTFICFF</sequence>
<dbReference type="InterPro" id="IPR017896">
    <property type="entry name" value="4Fe4S_Fe-S-bd"/>
</dbReference>
<protein>
    <recommendedName>
        <fullName evidence="3">4Fe-4S ferredoxin-type domain-containing protein</fullName>
    </recommendedName>
</protein>
<accession>A0A5N6QQH5</accession>
<evidence type="ECO:0000256" key="1">
    <source>
        <dbReference type="SAM" id="MobiDB-lite"/>
    </source>
</evidence>
<dbReference type="PANTHER" id="PTHR37702:SF9">
    <property type="entry name" value="PROLINE-RICH FAMILY PROTEIN"/>
    <property type="match status" value="1"/>
</dbReference>
<dbReference type="OrthoDB" id="10631797at2759"/>
<evidence type="ECO:0000259" key="3">
    <source>
        <dbReference type="PROSITE" id="PS51379"/>
    </source>
</evidence>
<feature type="chain" id="PRO_5024452569" description="4Fe-4S ferredoxin-type domain-containing protein" evidence="2">
    <location>
        <begin position="22"/>
        <end position="161"/>
    </location>
</feature>
<keyword evidence="2" id="KW-0732">Signal</keyword>
<feature type="domain" description="4Fe-4S ferredoxin-type" evidence="3">
    <location>
        <begin position="29"/>
        <end position="58"/>
    </location>
</feature>
<feature type="compositionally biased region" description="Pro residues" evidence="1">
    <location>
        <begin position="53"/>
        <end position="83"/>
    </location>
</feature>
<dbReference type="PANTHER" id="PTHR37702">
    <property type="entry name" value="PROLINE-RICH FAMILY PROTEIN"/>
    <property type="match status" value="1"/>
</dbReference>
<dbReference type="Proteomes" id="UP000327013">
    <property type="component" value="Chromosome 2"/>
</dbReference>
<feature type="signal peptide" evidence="2">
    <location>
        <begin position="1"/>
        <end position="21"/>
    </location>
</feature>
<dbReference type="PROSITE" id="PS51379">
    <property type="entry name" value="4FE4S_FER_2"/>
    <property type="match status" value="1"/>
</dbReference>
<dbReference type="AlphaFoldDB" id="A0A5N6QQH5"/>
<reference evidence="4 5" key="1">
    <citation type="submission" date="2019-06" db="EMBL/GenBank/DDBJ databases">
        <title>A chromosomal-level reference genome of Carpinus fangiana (Coryloideae, Betulaceae).</title>
        <authorList>
            <person name="Yang X."/>
            <person name="Wang Z."/>
            <person name="Zhang L."/>
            <person name="Hao G."/>
            <person name="Liu J."/>
            <person name="Yang Y."/>
        </authorList>
    </citation>
    <scope>NUCLEOTIDE SEQUENCE [LARGE SCALE GENOMIC DNA]</scope>
    <source>
        <strain evidence="4">Cfa_2016G</strain>
        <tissue evidence="4">Leaf</tissue>
    </source>
</reference>
<evidence type="ECO:0000256" key="2">
    <source>
        <dbReference type="SAM" id="SignalP"/>
    </source>
</evidence>
<dbReference type="PROSITE" id="PS00198">
    <property type="entry name" value="4FE4S_FER_1"/>
    <property type="match status" value="1"/>
</dbReference>
<evidence type="ECO:0000313" key="4">
    <source>
        <dbReference type="EMBL" id="KAE8009415.1"/>
    </source>
</evidence>
<dbReference type="InterPro" id="IPR017900">
    <property type="entry name" value="4Fe4S_Fe_S_CS"/>
</dbReference>
<feature type="compositionally biased region" description="Low complexity" evidence="1">
    <location>
        <begin position="84"/>
        <end position="99"/>
    </location>
</feature>